<name>A0A5C5FM00_9BASI</name>
<gene>
    <name evidence="1" type="ORF">DMC30DRAFT_96653</name>
</gene>
<evidence type="ECO:0000313" key="1">
    <source>
        <dbReference type="EMBL" id="TNY17715.1"/>
    </source>
</evidence>
<evidence type="ECO:0000313" key="2">
    <source>
        <dbReference type="Proteomes" id="UP000311382"/>
    </source>
</evidence>
<dbReference type="AlphaFoldDB" id="A0A5C5FM00"/>
<feature type="non-terminal residue" evidence="1">
    <location>
        <position position="349"/>
    </location>
</feature>
<comment type="caution">
    <text evidence="1">The sequence shown here is derived from an EMBL/GenBank/DDBJ whole genome shotgun (WGS) entry which is preliminary data.</text>
</comment>
<reference evidence="1 2" key="1">
    <citation type="submission" date="2019-03" db="EMBL/GenBank/DDBJ databases">
        <title>Rhodosporidium diobovatum UCD-FST 08-225 genome sequencing, assembly, and annotation.</title>
        <authorList>
            <person name="Fakankun I.U."/>
            <person name="Fristensky B."/>
            <person name="Levin D.B."/>
        </authorList>
    </citation>
    <scope>NUCLEOTIDE SEQUENCE [LARGE SCALE GENOMIC DNA]</scope>
    <source>
        <strain evidence="1 2">UCD-FST 08-225</strain>
    </source>
</reference>
<sequence length="349" mass="38030">MLQLRSLLGRFLSPGAHHLARSRDCRRTSARDWCTASSFNASPPRAPRATFDRACASGPGSSARLFSDLPLDSLRRCLLCRFLSLFSSLCLFSQSLPSRPRPTHPHSFPTMKTSFSALSLATVLSSTIHSALAGATVNPKNLPHTSENGQYGYNDCTKYGDSTGAKCQTLVMEGLSDFCLYAPPQRATIGDSERYEVAWCTKAGHGARLIPKDTLKGVHVVKTSKYIQWTGKGDLTKLNIPKGDQGGELDPHGADGNGNPIGAIVLTSQFTGNLQQVKEWNSFISDKEFCIRICNPADPDAWKWCNHIYDTEGCWWNTPGRYDSGFENCKGDNVAMAPGECASSSLLSP</sequence>
<keyword evidence="2" id="KW-1185">Reference proteome</keyword>
<accession>A0A5C5FM00</accession>
<dbReference type="STRING" id="5288.A0A5C5FM00"/>
<organism evidence="1 2">
    <name type="scientific">Rhodotorula diobovata</name>
    <dbReference type="NCBI Taxonomy" id="5288"/>
    <lineage>
        <taxon>Eukaryota</taxon>
        <taxon>Fungi</taxon>
        <taxon>Dikarya</taxon>
        <taxon>Basidiomycota</taxon>
        <taxon>Pucciniomycotina</taxon>
        <taxon>Microbotryomycetes</taxon>
        <taxon>Sporidiobolales</taxon>
        <taxon>Sporidiobolaceae</taxon>
        <taxon>Rhodotorula</taxon>
    </lineage>
</organism>
<dbReference type="EMBL" id="SOZI01000181">
    <property type="protein sequence ID" value="TNY17715.1"/>
    <property type="molecule type" value="Genomic_DNA"/>
</dbReference>
<dbReference type="OrthoDB" id="2564904at2759"/>
<proteinExistence type="predicted"/>
<dbReference type="Proteomes" id="UP000311382">
    <property type="component" value="Unassembled WGS sequence"/>
</dbReference>
<protein>
    <submittedName>
        <fullName evidence="1">Uncharacterized protein</fullName>
    </submittedName>
</protein>